<keyword evidence="1" id="KW-0812">Transmembrane</keyword>
<sequence>MTDYARCAYLARIDPERTVPPPLVADVARLHDTMRLAALPALPRHLTGPFSPFDALHEGTIPLYAAEFDAVPDPRLWLGRRERRQMRLLQGALAGMAALVALGVAAHLLDLPLSPGLWTGLIGATFVWLVIASFHQPMRKRWL</sequence>
<proteinExistence type="predicted"/>
<dbReference type="AlphaFoldDB" id="A0A2T7UWU0"/>
<keyword evidence="1" id="KW-0472">Membrane</keyword>
<keyword evidence="3" id="KW-1185">Reference proteome</keyword>
<evidence type="ECO:0000256" key="1">
    <source>
        <dbReference type="SAM" id="Phobius"/>
    </source>
</evidence>
<name>A0A2T7UWU0_9RHOB</name>
<dbReference type="RefSeq" id="WP_107749534.1">
    <property type="nucleotide sequence ID" value="NZ_QBKF01000001.1"/>
</dbReference>
<comment type="caution">
    <text evidence="2">The sequence shown here is derived from an EMBL/GenBank/DDBJ whole genome shotgun (WGS) entry which is preliminary data.</text>
</comment>
<accession>A0A2T7UWU0</accession>
<evidence type="ECO:0000313" key="3">
    <source>
        <dbReference type="Proteomes" id="UP000244810"/>
    </source>
</evidence>
<feature type="transmembrane region" description="Helical" evidence="1">
    <location>
        <begin position="88"/>
        <end position="109"/>
    </location>
</feature>
<feature type="transmembrane region" description="Helical" evidence="1">
    <location>
        <begin position="115"/>
        <end position="134"/>
    </location>
</feature>
<reference evidence="2 3" key="1">
    <citation type="journal article" date="2011" name="Syst. Appl. Microbiol.">
        <title>Defluviimonas denitrificans gen. nov., sp. nov., and Pararhodobacter aggregans gen. nov., sp. nov., non-phototrophic Rhodobacteraceae from the biofilter of a marine aquaculture.</title>
        <authorList>
            <person name="Foesel B.U."/>
            <person name="Drake H.L."/>
            <person name="Schramm A."/>
        </authorList>
    </citation>
    <scope>NUCLEOTIDE SEQUENCE [LARGE SCALE GENOMIC DNA]</scope>
    <source>
        <strain evidence="2 3">D1-19</strain>
    </source>
</reference>
<gene>
    <name evidence="2" type="ORF">DDE23_01065</name>
</gene>
<dbReference type="Proteomes" id="UP000244810">
    <property type="component" value="Unassembled WGS sequence"/>
</dbReference>
<protein>
    <submittedName>
        <fullName evidence="2">Uncharacterized protein</fullName>
    </submittedName>
</protein>
<dbReference type="EMBL" id="QDDR01000001">
    <property type="protein sequence ID" value="PVE49029.1"/>
    <property type="molecule type" value="Genomic_DNA"/>
</dbReference>
<keyword evidence="1" id="KW-1133">Transmembrane helix</keyword>
<evidence type="ECO:0000313" key="2">
    <source>
        <dbReference type="EMBL" id="PVE49029.1"/>
    </source>
</evidence>
<organism evidence="2 3">
    <name type="scientific">Pararhodobacter aggregans</name>
    <dbReference type="NCBI Taxonomy" id="404875"/>
    <lineage>
        <taxon>Bacteria</taxon>
        <taxon>Pseudomonadati</taxon>
        <taxon>Pseudomonadota</taxon>
        <taxon>Alphaproteobacteria</taxon>
        <taxon>Rhodobacterales</taxon>
        <taxon>Paracoccaceae</taxon>
        <taxon>Pararhodobacter</taxon>
    </lineage>
</organism>